<dbReference type="Proteomes" id="UP000663891">
    <property type="component" value="Unassembled WGS sequence"/>
</dbReference>
<organism evidence="2 4">
    <name type="scientific">Adineta steineri</name>
    <dbReference type="NCBI Taxonomy" id="433720"/>
    <lineage>
        <taxon>Eukaryota</taxon>
        <taxon>Metazoa</taxon>
        <taxon>Spiralia</taxon>
        <taxon>Gnathifera</taxon>
        <taxon>Rotifera</taxon>
        <taxon>Eurotatoria</taxon>
        <taxon>Bdelloidea</taxon>
        <taxon>Adinetida</taxon>
        <taxon>Adinetidae</taxon>
        <taxon>Adineta</taxon>
    </lineage>
</organism>
<reference evidence="2" key="1">
    <citation type="submission" date="2021-02" db="EMBL/GenBank/DDBJ databases">
        <authorList>
            <person name="Nowell W R."/>
        </authorList>
    </citation>
    <scope>NUCLEOTIDE SEQUENCE</scope>
</reference>
<evidence type="ECO:0000313" key="3">
    <source>
        <dbReference type="EMBL" id="CAF3698890.1"/>
    </source>
</evidence>
<dbReference type="Gene3D" id="3.20.20.80">
    <property type="entry name" value="Glycosidases"/>
    <property type="match status" value="1"/>
</dbReference>
<name>A0A813UKZ9_9BILA</name>
<evidence type="ECO:0000256" key="1">
    <source>
        <dbReference type="SAM" id="SignalP"/>
    </source>
</evidence>
<proteinExistence type="predicted"/>
<comment type="caution">
    <text evidence="2">The sequence shown here is derived from an EMBL/GenBank/DDBJ whole genome shotgun (WGS) entry which is preliminary data.</text>
</comment>
<gene>
    <name evidence="3" type="ORF">OKA104_LOCUS12351</name>
    <name evidence="2" type="ORF">VCS650_LOCUS5581</name>
</gene>
<dbReference type="AlphaFoldDB" id="A0A813UKZ9"/>
<dbReference type="EMBL" id="CAJOAY010000593">
    <property type="protein sequence ID" value="CAF3698890.1"/>
    <property type="molecule type" value="Genomic_DNA"/>
</dbReference>
<sequence length="594" mass="66307">MKIIYSLFLILFIKTSFGDVSSTWTYSFDASSTVGNPLKGFVPYYYGTNSQPTVNFPHSMENQYFAMKSLMLGPNSFDFSAIETVLVNVANRNHHAIVRVYVDYPGRNLSISLPDFLWNGLTIYSGGSDQGFFPDYNNETLINAIVTLIHALGQKYDGDNRIGFWQVGFLGHWGEWHTYPNASNFASTAYQNQILSAFNSSFTKTKFQLRYFHVTGENNATSWNVGFHDDSFFQDTYGEAWMFYERSISLTTIHSSQPIGGEVRPELMLCVFANDPVTACQTITTLKPLNWSTCVQLTHSSYQWLSYAFNNPGFSGSDYDRAINGSIMQGYSFFVSEITAKEITCSGTSHVVRVGVTMSNVGVAPFYYPLMLNTKAVDTTTGSSISSKSISVPIVNQLDQKAFVYYFDMMVNTNTTIQFSTWLSSPHLVGNQTIVFAISGASATGVIQLPAISIGSCATLSVSAACTSYIADTKANGTQVRLINFQRSLSKGLRYKWLICDGDSSTYDRENAANGSLVYNLRRHLAVRRSIKLGINTSSYRKKKHASQQVPTINTERCAEIDKPYDKNALVNDDIEDEYIVIYDDVEEEQVGRC</sequence>
<dbReference type="EMBL" id="CAJNON010000033">
    <property type="protein sequence ID" value="CAF0830618.1"/>
    <property type="molecule type" value="Genomic_DNA"/>
</dbReference>
<protein>
    <recommendedName>
        <fullName evidence="5">DUF4832 domain-containing protein</fullName>
    </recommendedName>
</protein>
<evidence type="ECO:0000313" key="2">
    <source>
        <dbReference type="EMBL" id="CAF0830618.1"/>
    </source>
</evidence>
<keyword evidence="1" id="KW-0732">Signal</keyword>
<feature type="signal peptide" evidence="1">
    <location>
        <begin position="1"/>
        <end position="18"/>
    </location>
</feature>
<feature type="chain" id="PRO_5036409429" description="DUF4832 domain-containing protein" evidence="1">
    <location>
        <begin position="19"/>
        <end position="594"/>
    </location>
</feature>
<evidence type="ECO:0000313" key="4">
    <source>
        <dbReference type="Proteomes" id="UP000663891"/>
    </source>
</evidence>
<dbReference type="Proteomes" id="UP000663881">
    <property type="component" value="Unassembled WGS sequence"/>
</dbReference>
<evidence type="ECO:0008006" key="5">
    <source>
        <dbReference type="Google" id="ProtNLM"/>
    </source>
</evidence>
<dbReference type="OrthoDB" id="10029590at2759"/>
<accession>A0A813UKZ9</accession>